<gene>
    <name evidence="2" type="ORF">DM819_15235</name>
</gene>
<dbReference type="Proteomes" id="UP000704738">
    <property type="component" value="Unassembled WGS sequence"/>
</dbReference>
<feature type="chain" id="PRO_5044888159" evidence="1">
    <location>
        <begin position="20"/>
        <end position="187"/>
    </location>
</feature>
<protein>
    <submittedName>
        <fullName evidence="2">Uncharacterized protein</fullName>
    </submittedName>
</protein>
<reference evidence="2 3" key="1">
    <citation type="submission" date="2018-06" db="EMBL/GenBank/DDBJ databases">
        <title>Bacteria isolated from soil of Wuhan.</title>
        <authorList>
            <person name="Xiang W."/>
            <person name="Huang C."/>
        </authorList>
    </citation>
    <scope>NUCLEOTIDE SEQUENCE [LARGE SCALE GENOMIC DNA]</scope>
    <source>
        <strain evidence="3">xwS4</strain>
    </source>
</reference>
<dbReference type="EMBL" id="QJRE01000112">
    <property type="protein sequence ID" value="NWL47168.1"/>
    <property type="molecule type" value="Genomic_DNA"/>
</dbReference>
<dbReference type="AlphaFoldDB" id="A0ABD6N1Q7"/>
<comment type="caution">
    <text evidence="2">The sequence shown here is derived from an EMBL/GenBank/DDBJ whole genome shotgun (WGS) entry which is preliminary data.</text>
</comment>
<feature type="signal peptide" evidence="1">
    <location>
        <begin position="1"/>
        <end position="19"/>
    </location>
</feature>
<dbReference type="RefSeq" id="WP_179052972.1">
    <property type="nucleotide sequence ID" value="NZ_QJRE01000112.1"/>
</dbReference>
<sequence>MFARSAVMVLFLLPLVAGAASKKGDDVEYLIPEDWDSKKAEAPQEVHLDLTANSFLVSMRKHLKEIPQCSTAKLSDANPIKGGQVVYHTIKLNSASVDVLLDVDGKGKISNAKFTGVESPRNDPQMVAMLCSTYAIMRTLQPVYETPEQAQGNMTHLWKSASEKPFKMAFYSNNIKAQVIPFEMNVF</sequence>
<name>A0ABD6N1Q7_9PSED</name>
<evidence type="ECO:0000313" key="2">
    <source>
        <dbReference type="EMBL" id="NWL47168.1"/>
    </source>
</evidence>
<keyword evidence="1" id="KW-0732">Signal</keyword>
<organism evidence="2 3">
    <name type="scientific">Pseudomonas hunanensis</name>
    <dbReference type="NCBI Taxonomy" id="1247546"/>
    <lineage>
        <taxon>Bacteria</taxon>
        <taxon>Pseudomonadati</taxon>
        <taxon>Pseudomonadota</taxon>
        <taxon>Gammaproteobacteria</taxon>
        <taxon>Pseudomonadales</taxon>
        <taxon>Pseudomonadaceae</taxon>
        <taxon>Pseudomonas</taxon>
    </lineage>
</organism>
<proteinExistence type="predicted"/>
<accession>A0ABD6N1Q7</accession>
<evidence type="ECO:0000256" key="1">
    <source>
        <dbReference type="SAM" id="SignalP"/>
    </source>
</evidence>
<evidence type="ECO:0000313" key="3">
    <source>
        <dbReference type="Proteomes" id="UP000704738"/>
    </source>
</evidence>